<dbReference type="InterPro" id="IPR003362">
    <property type="entry name" value="Bact_transf"/>
</dbReference>
<reference evidence="4 5" key="1">
    <citation type="submission" date="2019-03" db="EMBL/GenBank/DDBJ databases">
        <title>Genomic Encyclopedia of Type Strains, Phase IV (KMG-IV): sequencing the most valuable type-strain genomes for metagenomic binning, comparative biology and taxonomic classification.</title>
        <authorList>
            <person name="Goeker M."/>
        </authorList>
    </citation>
    <scope>NUCLEOTIDE SEQUENCE [LARGE SCALE GENOMIC DNA]</scope>
    <source>
        <strain evidence="4 5">DSM 11170</strain>
    </source>
</reference>
<dbReference type="AlphaFoldDB" id="A0A4V2SWX8"/>
<feature type="transmembrane region" description="Helical" evidence="2">
    <location>
        <begin position="234"/>
        <end position="257"/>
    </location>
</feature>
<comment type="similarity">
    <text evidence="1">Belongs to the bacterial sugar transferase family.</text>
</comment>
<evidence type="ECO:0000313" key="5">
    <source>
        <dbReference type="Proteomes" id="UP000294813"/>
    </source>
</evidence>
<gene>
    <name evidence="4" type="ORF">EDD73_1127</name>
</gene>
<evidence type="ECO:0000259" key="3">
    <source>
        <dbReference type="Pfam" id="PF02397"/>
    </source>
</evidence>
<evidence type="ECO:0000256" key="2">
    <source>
        <dbReference type="SAM" id="Phobius"/>
    </source>
</evidence>
<comment type="caution">
    <text evidence="4">The sequence shown here is derived from an EMBL/GenBank/DDBJ whole genome shotgun (WGS) entry which is preliminary data.</text>
</comment>
<dbReference type="EMBL" id="SLXT01000012">
    <property type="protein sequence ID" value="TCP64046.1"/>
    <property type="molecule type" value="Genomic_DNA"/>
</dbReference>
<dbReference type="RefSeq" id="WP_165876388.1">
    <property type="nucleotide sequence ID" value="NZ_JAOQNU010000026.1"/>
</dbReference>
<dbReference type="Proteomes" id="UP000294813">
    <property type="component" value="Unassembled WGS sequence"/>
</dbReference>
<dbReference type="PANTHER" id="PTHR30576">
    <property type="entry name" value="COLANIC BIOSYNTHESIS UDP-GLUCOSE LIPID CARRIER TRANSFERASE"/>
    <property type="match status" value="1"/>
</dbReference>
<evidence type="ECO:0000313" key="4">
    <source>
        <dbReference type="EMBL" id="TCP64046.1"/>
    </source>
</evidence>
<dbReference type="PANTHER" id="PTHR30576:SF0">
    <property type="entry name" value="UNDECAPRENYL-PHOSPHATE N-ACETYLGALACTOSAMINYL 1-PHOSPHATE TRANSFERASE-RELATED"/>
    <property type="match status" value="1"/>
</dbReference>
<dbReference type="Pfam" id="PF02397">
    <property type="entry name" value="Bac_transf"/>
    <property type="match status" value="1"/>
</dbReference>
<feature type="domain" description="Bacterial sugar transferase" evidence="3">
    <location>
        <begin position="229"/>
        <end position="409"/>
    </location>
</feature>
<feature type="transmembrane region" description="Helical" evidence="2">
    <location>
        <begin position="79"/>
        <end position="103"/>
    </location>
</feature>
<feature type="transmembrane region" description="Helical" evidence="2">
    <location>
        <begin position="46"/>
        <end position="67"/>
    </location>
</feature>
<keyword evidence="5" id="KW-1185">Reference proteome</keyword>
<keyword evidence="2" id="KW-1133">Transmembrane helix</keyword>
<accession>A0A4V2SWX8</accession>
<keyword evidence="4" id="KW-0808">Transferase</keyword>
<protein>
    <submittedName>
        <fullName evidence="4">Lipopolysaccharide/colanic/teichoic acid biosynthesis glycosyltransferase</fullName>
    </submittedName>
</protein>
<sequence length="415" mass="47435">MWSILQPRKSAFLLIVADLVAASLFLWLGTQLLFPERWIPENFESMLGTLPWIYIAVVCAALLMDLYHMEGSFSRYNVFISAMIASGLTVIVTGGASFFLRYFAFPRSVLLFLGATLAVYFYLSRYVVGEWHRRSVHSIKIITQKDVEQGLLRVTEREPVDMIVIQDFTDLNLRKLAIVEAVKEAATLRVEITPTDILLHGGQLISRDGRIYIEITPRTGQLQFIDVAKRGFDLLLATLALLLALPLMAIIACLIGWESGRPVMYIQERVTLQGKPFRIYKFRTMIQDAEKQTGPTLSSFGDPRVTRIGAFLRRWRLDELPQLFNVLKGEMSLVGPRPERPVFVREFEEEIPEYHLRHLIPPGITGMAQIYGRYSSSVEEKLIYDLYYSKRRGPLSDLILLIKTIKVVMQREKAG</sequence>
<feature type="transmembrane region" description="Helical" evidence="2">
    <location>
        <begin position="12"/>
        <end position="34"/>
    </location>
</feature>
<keyword evidence="2" id="KW-0472">Membrane</keyword>
<proteinExistence type="inferred from homology"/>
<feature type="transmembrane region" description="Helical" evidence="2">
    <location>
        <begin position="109"/>
        <end position="128"/>
    </location>
</feature>
<evidence type="ECO:0000256" key="1">
    <source>
        <dbReference type="ARBA" id="ARBA00006464"/>
    </source>
</evidence>
<dbReference type="GO" id="GO:0016780">
    <property type="term" value="F:phosphotransferase activity, for other substituted phosphate groups"/>
    <property type="evidence" value="ECO:0007669"/>
    <property type="project" value="TreeGrafter"/>
</dbReference>
<keyword evidence="2" id="KW-0812">Transmembrane</keyword>
<name>A0A4V2SWX8_9FIRM</name>
<organism evidence="4 5">
    <name type="scientific">Heliophilum fasciatum</name>
    <dbReference type="NCBI Taxonomy" id="35700"/>
    <lineage>
        <taxon>Bacteria</taxon>
        <taxon>Bacillati</taxon>
        <taxon>Bacillota</taxon>
        <taxon>Clostridia</taxon>
        <taxon>Eubacteriales</taxon>
        <taxon>Heliobacteriaceae</taxon>
        <taxon>Heliophilum</taxon>
    </lineage>
</organism>